<dbReference type="SMART" id="SM01337">
    <property type="entry name" value="APC10"/>
    <property type="match status" value="1"/>
</dbReference>
<evidence type="ECO:0000313" key="13">
    <source>
        <dbReference type="Proteomes" id="UP000694388"/>
    </source>
</evidence>
<comment type="similarity">
    <text evidence="1 9">Belongs to the APC10 family.</text>
</comment>
<dbReference type="Ensembl" id="ENSEBUT00000010159.1">
    <property type="protein sequence ID" value="ENSEBUP00000009631.1"/>
    <property type="gene ID" value="ENSEBUG00000006179.1"/>
</dbReference>
<dbReference type="Pfam" id="PF03256">
    <property type="entry name" value="ANAPC10"/>
    <property type="match status" value="1"/>
</dbReference>
<feature type="region of interest" description="Disordered" evidence="10">
    <location>
        <begin position="1"/>
        <end position="52"/>
    </location>
</feature>
<evidence type="ECO:0000256" key="5">
    <source>
        <dbReference type="ARBA" id="ARBA00022786"/>
    </source>
</evidence>
<keyword evidence="3 9" id="KW-0132">Cell division</keyword>
<organism evidence="12 13">
    <name type="scientific">Eptatretus burgeri</name>
    <name type="common">Inshore hagfish</name>
    <dbReference type="NCBI Taxonomy" id="7764"/>
    <lineage>
        <taxon>Eukaryota</taxon>
        <taxon>Metazoa</taxon>
        <taxon>Chordata</taxon>
        <taxon>Craniata</taxon>
        <taxon>Vertebrata</taxon>
        <taxon>Cyclostomata</taxon>
        <taxon>Myxini</taxon>
        <taxon>Myxiniformes</taxon>
        <taxon>Myxinidae</taxon>
        <taxon>Eptatretinae</taxon>
        <taxon>Eptatretus</taxon>
    </lineage>
</organism>
<dbReference type="InterPro" id="IPR008979">
    <property type="entry name" value="Galactose-bd-like_sf"/>
</dbReference>
<dbReference type="PROSITE" id="PS51284">
    <property type="entry name" value="DOC"/>
    <property type="match status" value="1"/>
</dbReference>
<evidence type="ECO:0000313" key="12">
    <source>
        <dbReference type="Ensembl" id="ENSEBUP00000009631.1"/>
    </source>
</evidence>
<dbReference type="FunFam" id="2.60.120.260:FF:000019">
    <property type="entry name" value="Anaphase-promoting complex subunit 10"/>
    <property type="match status" value="1"/>
</dbReference>
<dbReference type="PANTHER" id="PTHR12936">
    <property type="entry name" value="ANAPHASE-PROMOTING COMPLEX 10"/>
    <property type="match status" value="1"/>
</dbReference>
<dbReference type="GO" id="GO:0051301">
    <property type="term" value="P:cell division"/>
    <property type="evidence" value="ECO:0007669"/>
    <property type="project" value="UniProtKB-KW"/>
</dbReference>
<dbReference type="GO" id="GO:0070979">
    <property type="term" value="P:protein K11-linked ubiquitination"/>
    <property type="evidence" value="ECO:0007669"/>
    <property type="project" value="TreeGrafter"/>
</dbReference>
<dbReference type="PANTHER" id="PTHR12936:SF0">
    <property type="entry name" value="ANAPHASE-PROMOTING COMPLEX SUBUNIT 10"/>
    <property type="match status" value="1"/>
</dbReference>
<evidence type="ECO:0000259" key="11">
    <source>
        <dbReference type="PROSITE" id="PS51284"/>
    </source>
</evidence>
<keyword evidence="5 9" id="KW-0833">Ubl conjugation pathway</keyword>
<evidence type="ECO:0000256" key="8">
    <source>
        <dbReference type="ARBA" id="ARBA00063902"/>
    </source>
</evidence>
<protein>
    <recommendedName>
        <fullName evidence="2 9">Anaphase-promoting complex subunit 10</fullName>
    </recommendedName>
</protein>
<evidence type="ECO:0000256" key="6">
    <source>
        <dbReference type="ARBA" id="ARBA00023306"/>
    </source>
</evidence>
<sequence length="218" mass="24535">MKAGCHSSFQNPKVSQRRSQERGKSAGLGSQKINAMATKTPAGEDPKKLERTGRVREIGSQAIWSLSSCKPGFGVDQLRDDNLETYWQSDGSQPHLVNIQFRRKTAVKTVCIYADYKADESYTPSRVSLRVGNNFHDLQEIRQLDLVEPGGWVHISLEDPGGKPLRTFMIQMAVLANHQNGRDTHLRQVRVYTPAEEMSLGNLPRFTTTDCLKYSTIR</sequence>
<dbReference type="GO" id="GO:0005680">
    <property type="term" value="C:anaphase-promoting complex"/>
    <property type="evidence" value="ECO:0007669"/>
    <property type="project" value="InterPro"/>
</dbReference>
<evidence type="ECO:0000256" key="1">
    <source>
        <dbReference type="ARBA" id="ARBA00006762"/>
    </source>
</evidence>
<dbReference type="GO" id="GO:0031145">
    <property type="term" value="P:anaphase-promoting complex-dependent catabolic process"/>
    <property type="evidence" value="ECO:0007669"/>
    <property type="project" value="InterPro"/>
</dbReference>
<dbReference type="Gene3D" id="2.60.120.260">
    <property type="entry name" value="Galactose-binding domain-like"/>
    <property type="match status" value="1"/>
</dbReference>
<evidence type="ECO:0000256" key="3">
    <source>
        <dbReference type="ARBA" id="ARBA00022618"/>
    </source>
</evidence>
<evidence type="ECO:0000256" key="10">
    <source>
        <dbReference type="SAM" id="MobiDB-lite"/>
    </source>
</evidence>
<reference evidence="12" key="1">
    <citation type="submission" date="2025-08" db="UniProtKB">
        <authorList>
            <consortium name="Ensembl"/>
        </authorList>
    </citation>
    <scope>IDENTIFICATION</scope>
</reference>
<evidence type="ECO:0000256" key="7">
    <source>
        <dbReference type="ARBA" id="ARBA00045696"/>
    </source>
</evidence>
<dbReference type="CDD" id="cd08366">
    <property type="entry name" value="APC10"/>
    <property type="match status" value="1"/>
</dbReference>
<comment type="function">
    <text evidence="7">Component of the anaphase promoting complex/cyclosome (APC/C), a cell cycle-regulated E3 ubiquitin ligase that controls progression through mitosis and the G1 phase of the cell cycle. The APC/C complex acts by mediating ubiquitination and subsequent degradation of target proteins: it mainly mediates the formation of 'Lys-11'-linked polyubiquitin chains and, to a lower extent, the formation of 'Lys-48'- and 'Lys-63'-linked polyubiquitin chains. The APC/C complex catalyzes assembly of branched 'Lys-11'-/'Lys-48'-linked branched ubiquitin chains on target proteins.</text>
</comment>
<reference evidence="12" key="2">
    <citation type="submission" date="2025-09" db="UniProtKB">
        <authorList>
            <consortium name="Ensembl"/>
        </authorList>
    </citation>
    <scope>IDENTIFICATION</scope>
</reference>
<comment type="function">
    <text evidence="9">Component of the anaphase promoting complex/cyclosome (APC/C), a cell cycle-regulated E3 ubiquitin-protein ligase complex that controls progression through mitosis and the G1 phase of the cell cycle.</text>
</comment>
<proteinExistence type="inferred from homology"/>
<dbReference type="AlphaFoldDB" id="A0A8C4Q400"/>
<keyword evidence="4 9" id="KW-0498">Mitosis</keyword>
<name>A0A8C4Q400_EPTBU</name>
<dbReference type="SUPFAM" id="SSF49785">
    <property type="entry name" value="Galactose-binding domain-like"/>
    <property type="match status" value="1"/>
</dbReference>
<evidence type="ECO:0000256" key="4">
    <source>
        <dbReference type="ARBA" id="ARBA00022776"/>
    </source>
</evidence>
<dbReference type="InterPro" id="IPR016901">
    <property type="entry name" value="APC10/Doc1"/>
</dbReference>
<evidence type="ECO:0000256" key="2">
    <source>
        <dbReference type="ARBA" id="ARBA00013927"/>
    </source>
</evidence>
<evidence type="ECO:0000256" key="9">
    <source>
        <dbReference type="PIRNR" id="PIRNR028841"/>
    </source>
</evidence>
<dbReference type="Proteomes" id="UP000694388">
    <property type="component" value="Unplaced"/>
</dbReference>
<dbReference type="InterPro" id="IPR004939">
    <property type="entry name" value="APC_su10/DOC_dom"/>
</dbReference>
<feature type="compositionally biased region" description="Basic and acidic residues" evidence="10">
    <location>
        <begin position="42"/>
        <end position="52"/>
    </location>
</feature>
<keyword evidence="13" id="KW-1185">Reference proteome</keyword>
<dbReference type="GeneTree" id="ENSGT00390000013722"/>
<keyword evidence="6 9" id="KW-0131">Cell cycle</keyword>
<comment type="subunit">
    <text evidence="8">The mammalian APC/C is composed at least of 14 distinct subunits ANAPC1, ANAPC2, CDC27/APC3, ANAPC4, ANAPC5, CDC16/APC6, ANAPC7, CDC23/APC8, ANAPC10, ANAPC11, CDC26/APC12, ANAPC13, ANAPC15 and ANAPC16 that assemble into a complex of at least 19 chains with a combined molecular mass of around 1.2 MDa; APC/C interacts with FZR1 and FBXO5. The C-terminus of APC10 binds to CDC27/APC3. Interacts with PIWIL1; interaction only takes place when PIWIL1 binds piRNA. Interacts with FBXO43; the interaction is direct.</text>
</comment>
<feature type="domain" description="DOC" evidence="11">
    <location>
        <begin position="34"/>
        <end position="218"/>
    </location>
</feature>
<accession>A0A8C4Q400</accession>
<dbReference type="PIRSF" id="PIRSF028841">
    <property type="entry name" value="APC10_sub"/>
    <property type="match status" value="1"/>
</dbReference>